<dbReference type="GO" id="GO:0042802">
    <property type="term" value="F:identical protein binding"/>
    <property type="evidence" value="ECO:0007669"/>
    <property type="project" value="UniProtKB-ARBA"/>
</dbReference>
<keyword evidence="11" id="KW-1185">Reference proteome</keyword>
<dbReference type="CDD" id="cd05387">
    <property type="entry name" value="BY-kinase"/>
    <property type="match status" value="1"/>
</dbReference>
<keyword evidence="4" id="KW-0547">Nucleotide-binding</keyword>
<dbReference type="InterPro" id="IPR027417">
    <property type="entry name" value="P-loop_NTPase"/>
</dbReference>
<proteinExistence type="inferred from homology"/>
<dbReference type="STRING" id="1265820.PCORN_04487"/>
<dbReference type="GO" id="GO:0005524">
    <property type="term" value="F:ATP binding"/>
    <property type="evidence" value="ECO:0007669"/>
    <property type="project" value="UniProtKB-KW"/>
</dbReference>
<dbReference type="SUPFAM" id="SSF52540">
    <property type="entry name" value="P-loop containing nucleoside triphosphate hydrolases"/>
    <property type="match status" value="1"/>
</dbReference>
<gene>
    <name evidence="10" type="ORF">PCORN_04487</name>
</gene>
<evidence type="ECO:0000259" key="9">
    <source>
        <dbReference type="Pfam" id="PF13614"/>
    </source>
</evidence>
<keyword evidence="3" id="KW-0808">Transferase</keyword>
<dbReference type="PATRIC" id="fig|1265820.5.peg.886"/>
<comment type="similarity">
    <text evidence="1">Belongs to the CpsD/CapB family.</text>
</comment>
<evidence type="ECO:0000256" key="8">
    <source>
        <dbReference type="ARBA" id="ARBA00051245"/>
    </source>
</evidence>
<keyword evidence="7" id="KW-0829">Tyrosine-protein kinase</keyword>
<feature type="domain" description="AAA" evidence="9">
    <location>
        <begin position="61"/>
        <end position="179"/>
    </location>
</feature>
<dbReference type="Gene3D" id="3.40.50.300">
    <property type="entry name" value="P-loop containing nucleotide triphosphate hydrolases"/>
    <property type="match status" value="1"/>
</dbReference>
<dbReference type="PANTHER" id="PTHR32309:SF13">
    <property type="entry name" value="FERRIC ENTEROBACTIN TRANSPORT PROTEIN FEPE"/>
    <property type="match status" value="1"/>
</dbReference>
<comment type="catalytic activity">
    <reaction evidence="8">
        <text>L-tyrosyl-[protein] + ATP = O-phospho-L-tyrosyl-[protein] + ADP + H(+)</text>
        <dbReference type="Rhea" id="RHEA:10596"/>
        <dbReference type="Rhea" id="RHEA-COMP:10136"/>
        <dbReference type="Rhea" id="RHEA-COMP:20101"/>
        <dbReference type="ChEBI" id="CHEBI:15378"/>
        <dbReference type="ChEBI" id="CHEBI:30616"/>
        <dbReference type="ChEBI" id="CHEBI:46858"/>
        <dbReference type="ChEBI" id="CHEBI:61978"/>
        <dbReference type="ChEBI" id="CHEBI:456216"/>
        <dbReference type="EC" id="2.7.10.2"/>
    </reaction>
</comment>
<evidence type="ECO:0000256" key="5">
    <source>
        <dbReference type="ARBA" id="ARBA00022777"/>
    </source>
</evidence>
<protein>
    <recommendedName>
        <fullName evidence="2">non-specific protein-tyrosine kinase</fullName>
        <ecNumber evidence="2">2.7.10.2</ecNumber>
    </recommendedName>
</protein>
<dbReference type="GO" id="GO:0004715">
    <property type="term" value="F:non-membrane spanning protein tyrosine kinase activity"/>
    <property type="evidence" value="ECO:0007669"/>
    <property type="project" value="UniProtKB-EC"/>
</dbReference>
<reference evidence="10 11" key="1">
    <citation type="journal article" date="2014" name="Int. J. Syst. Evol. Microbiol.">
        <title>Listeria floridensis sp. nov., Listeria aquatica sp. nov., Listeria cornellensis sp. nov., Listeria riparia sp. nov. and Listeria grandensis sp. nov., from agricultural and natural environments.</title>
        <authorList>
            <person name="den Bakker H.C."/>
            <person name="Warchocki S."/>
            <person name="Wright E.M."/>
            <person name="Allred A.F."/>
            <person name="Ahlstrom C."/>
            <person name="Manuel C.S."/>
            <person name="Stasiewicz M.J."/>
            <person name="Burrell A."/>
            <person name="Roof S."/>
            <person name="Strawn L."/>
            <person name="Fortes E.D."/>
            <person name="Nightingale K.K."/>
            <person name="Kephart D."/>
            <person name="Wiedmann M."/>
        </authorList>
    </citation>
    <scope>NUCLEOTIDE SEQUENCE [LARGE SCALE GENOMIC DNA]</scope>
    <source>
        <strain evidence="11">FSL F6-969</strain>
    </source>
</reference>
<evidence type="ECO:0000313" key="11">
    <source>
        <dbReference type="Proteomes" id="UP000019254"/>
    </source>
</evidence>
<dbReference type="InterPro" id="IPR050445">
    <property type="entry name" value="Bact_polysacc_biosynth/exp"/>
</dbReference>
<evidence type="ECO:0000256" key="4">
    <source>
        <dbReference type="ARBA" id="ARBA00022741"/>
    </source>
</evidence>
<dbReference type="InterPro" id="IPR025669">
    <property type="entry name" value="AAA_dom"/>
</dbReference>
<accession>W7CFG7</accession>
<evidence type="ECO:0000313" key="10">
    <source>
        <dbReference type="EMBL" id="EUJ31568.1"/>
    </source>
</evidence>
<evidence type="ECO:0000256" key="2">
    <source>
        <dbReference type="ARBA" id="ARBA00011903"/>
    </source>
</evidence>
<evidence type="ECO:0000256" key="6">
    <source>
        <dbReference type="ARBA" id="ARBA00022840"/>
    </source>
</evidence>
<dbReference type="NCBIfam" id="TIGR01007">
    <property type="entry name" value="eps_fam"/>
    <property type="match status" value="1"/>
</dbReference>
<comment type="caution">
    <text evidence="10">The sequence shown here is derived from an EMBL/GenBank/DDBJ whole genome shotgun (WGS) entry which is preliminary data.</text>
</comment>
<organism evidence="10 11">
    <name type="scientific">Listeria cornellensis FSL F6-0969</name>
    <dbReference type="NCBI Taxonomy" id="1265820"/>
    <lineage>
        <taxon>Bacteria</taxon>
        <taxon>Bacillati</taxon>
        <taxon>Bacillota</taxon>
        <taxon>Bacilli</taxon>
        <taxon>Bacillales</taxon>
        <taxon>Listeriaceae</taxon>
        <taxon>Listeria</taxon>
    </lineage>
</organism>
<keyword evidence="6" id="KW-0067">ATP-binding</keyword>
<evidence type="ECO:0000256" key="7">
    <source>
        <dbReference type="ARBA" id="ARBA00023137"/>
    </source>
</evidence>
<dbReference type="InterPro" id="IPR005702">
    <property type="entry name" value="Wzc-like_C"/>
</dbReference>
<dbReference type="GO" id="GO:0005886">
    <property type="term" value="C:plasma membrane"/>
    <property type="evidence" value="ECO:0007669"/>
    <property type="project" value="TreeGrafter"/>
</dbReference>
<keyword evidence="5" id="KW-0418">Kinase</keyword>
<dbReference type="EC" id="2.7.10.2" evidence="2"/>
<dbReference type="AlphaFoldDB" id="W7CFG7"/>
<dbReference type="FunFam" id="3.40.50.300:FF:000527">
    <property type="entry name" value="Tyrosine-protein kinase etk"/>
    <property type="match status" value="1"/>
</dbReference>
<dbReference type="Pfam" id="PF13614">
    <property type="entry name" value="AAA_31"/>
    <property type="match status" value="1"/>
</dbReference>
<name>W7CFG7_9LIST</name>
<dbReference type="Proteomes" id="UP000019254">
    <property type="component" value="Unassembled WGS sequence"/>
</dbReference>
<dbReference type="EMBL" id="AODE01000010">
    <property type="protein sequence ID" value="EUJ31568.1"/>
    <property type="molecule type" value="Genomic_DNA"/>
</dbReference>
<evidence type="ECO:0000256" key="3">
    <source>
        <dbReference type="ARBA" id="ARBA00022679"/>
    </source>
</evidence>
<evidence type="ECO:0000256" key="1">
    <source>
        <dbReference type="ARBA" id="ARBA00007316"/>
    </source>
</evidence>
<sequence length="234" mass="26348">MIGVNVCFRYLGKKNKPPVNRLAQLGENKSVNEQFRIIRTNIEFVSMGQNNVYLITSSIPGEGKSTITSNIAMTFGQQNKKVLLIDGDMRRPTQDKLFRRLNNVGLSTLLANQHTMEEAIQPIEEYNIDFLPSGPVPPNPAELLSSTKLETLLEECKQKYDLIFIDSPPLIDIADGPILASKVDGTFLIVRAYKTYKAEIQKSVQILEQSNSKIMGYVLNDVKKQGQGKNYYVY</sequence>
<dbReference type="PANTHER" id="PTHR32309">
    <property type="entry name" value="TYROSINE-PROTEIN KINASE"/>
    <property type="match status" value="1"/>
</dbReference>